<dbReference type="Proteomes" id="UP000028480">
    <property type="component" value="Unassembled WGS sequence"/>
</dbReference>
<dbReference type="AlphaFoldDB" id="A0A077QFM7"/>
<name>A0A077QFM7_XENBV</name>
<evidence type="ECO:0000313" key="1">
    <source>
        <dbReference type="EMBL" id="CDH34862.1"/>
    </source>
</evidence>
<proteinExistence type="predicted"/>
<sequence>MPKAPLKNLFHPLSYAPSAQFPESLATSEFTTINMIFTDCIICSPTF</sequence>
<dbReference type="HOGENOM" id="CLU_3174843_0_0_6"/>
<gene>
    <name evidence="1" type="ORF">XBI1_600004</name>
</gene>
<comment type="caution">
    <text evidence="1">The sequence shown here is derived from an EMBL/GenBank/DDBJ whole genome shotgun (WGS) entry which is preliminary data.</text>
</comment>
<dbReference type="EMBL" id="CBTB010000269">
    <property type="protein sequence ID" value="CDH34862.1"/>
    <property type="molecule type" value="Genomic_DNA"/>
</dbReference>
<organism evidence="1 2">
    <name type="scientific">Xenorhabdus bovienii str. Intermedium</name>
    <dbReference type="NCBI Taxonomy" id="1379677"/>
    <lineage>
        <taxon>Bacteria</taxon>
        <taxon>Pseudomonadati</taxon>
        <taxon>Pseudomonadota</taxon>
        <taxon>Gammaproteobacteria</taxon>
        <taxon>Enterobacterales</taxon>
        <taxon>Morganellaceae</taxon>
        <taxon>Xenorhabdus</taxon>
    </lineage>
</organism>
<protein>
    <submittedName>
        <fullName evidence="1">Uncharacterized protein</fullName>
    </submittedName>
</protein>
<evidence type="ECO:0000313" key="2">
    <source>
        <dbReference type="Proteomes" id="UP000028480"/>
    </source>
</evidence>
<reference evidence="1" key="1">
    <citation type="submission" date="2013-07" db="EMBL/GenBank/DDBJ databases">
        <title>Sub-species coevolution in mutualistic symbiosis.</title>
        <authorList>
            <person name="Murfin K."/>
            <person name="Klassen J."/>
            <person name="Lee M."/>
            <person name="Forst S."/>
            <person name="Stock P."/>
            <person name="Goodrich-Blair H."/>
        </authorList>
    </citation>
    <scope>NUCLEOTIDE SEQUENCE [LARGE SCALE GENOMIC DNA]</scope>
    <source>
        <strain evidence="1">Intermedium</strain>
    </source>
</reference>
<accession>A0A077QFM7</accession>